<organism evidence="2 3">
    <name type="scientific">Cutaneotrichosporon oleaginosum</name>
    <dbReference type="NCBI Taxonomy" id="879819"/>
    <lineage>
        <taxon>Eukaryota</taxon>
        <taxon>Fungi</taxon>
        <taxon>Dikarya</taxon>
        <taxon>Basidiomycota</taxon>
        <taxon>Agaricomycotina</taxon>
        <taxon>Tremellomycetes</taxon>
        <taxon>Trichosporonales</taxon>
        <taxon>Trichosporonaceae</taxon>
        <taxon>Cutaneotrichosporon</taxon>
    </lineage>
</organism>
<feature type="region of interest" description="Disordered" evidence="1">
    <location>
        <begin position="81"/>
        <end position="165"/>
    </location>
</feature>
<feature type="compositionally biased region" description="Polar residues" evidence="1">
    <location>
        <begin position="318"/>
        <end position="327"/>
    </location>
</feature>
<feature type="compositionally biased region" description="Basic and acidic residues" evidence="1">
    <location>
        <begin position="406"/>
        <end position="425"/>
    </location>
</feature>
<feature type="region of interest" description="Disordered" evidence="1">
    <location>
        <begin position="41"/>
        <end position="65"/>
    </location>
</feature>
<name>A0A0J0XN02_9TREE</name>
<sequence>MWYTKAEMEAAEALVMLSNSRPLHTPQGVQTQTICDNRASRHLSPHNMQPTSNTRRDHNSGSNWETNISVSLNAEVTRSGPMYNSVHMDQGGRRQAQMHPSQPRLHSDMDHQILPSKPPTQEQPGSLGQANSCSIPAVDGQPARNDNTPQHQTGQAPPRQLGRKIPFQLSAPSSRRIRLEDILNPEPVSPLATKRHQRIPSAPKNSNQPLAAELSNNDENTPPQAQRYSAPRGGQGRQEPLRSASLRSELHSQYATPTATGPDATMSPLTASSDPFDGPVQRPSLARNKRPASPETFPEPPNGSKARAAVSSKPGQPRNKNTSFTIILNPSSSDIKVTKRPRIDEFPKAAASSQFASLPTPPEDSESQVTLHEGIHTPESDSESQEVDELTSDVEESKPTKGNTAEQKRENRLESRRRKDADTHKRVAEAKLLNFQAGKIYAYDKSHPLYNPATNMDDWLINHWSVWGTQDLKYCLERELYERFTDEEKRIISTRITKKNKPHRDLPKSVRMLWFANYTDLAPTPRTEAMACQRCILGGVQCHQARKPKNSKTRKSDGTAAPPSCVACECSKGGCHIAIKQKDKLTRKPKAVVDLQVYLDRLRSPTSWPAFPPLNLSALPAPFPYNPLQWLIQHELEREQAHALNV</sequence>
<feature type="compositionally biased region" description="Polar residues" evidence="1">
    <location>
        <begin position="203"/>
        <end position="227"/>
    </location>
</feature>
<proteinExistence type="predicted"/>
<dbReference type="RefSeq" id="XP_018278944.1">
    <property type="nucleotide sequence ID" value="XM_018425374.1"/>
</dbReference>
<dbReference type="GeneID" id="28985977"/>
<evidence type="ECO:0000313" key="3">
    <source>
        <dbReference type="Proteomes" id="UP000053611"/>
    </source>
</evidence>
<gene>
    <name evidence="2" type="ORF">CC85DRAFT_302315</name>
</gene>
<feature type="compositionally biased region" description="Polar residues" evidence="1">
    <location>
        <begin position="119"/>
        <end position="134"/>
    </location>
</feature>
<evidence type="ECO:0000256" key="1">
    <source>
        <dbReference type="SAM" id="MobiDB-lite"/>
    </source>
</evidence>
<dbReference type="Proteomes" id="UP000053611">
    <property type="component" value="Unassembled WGS sequence"/>
</dbReference>
<feature type="compositionally biased region" description="Acidic residues" evidence="1">
    <location>
        <begin position="380"/>
        <end position="394"/>
    </location>
</feature>
<dbReference type="AlphaFoldDB" id="A0A0J0XN02"/>
<feature type="region of interest" description="Disordered" evidence="1">
    <location>
        <begin position="255"/>
        <end position="327"/>
    </location>
</feature>
<accession>A0A0J0XN02</accession>
<feature type="region of interest" description="Disordered" evidence="1">
    <location>
        <begin position="188"/>
        <end position="241"/>
    </location>
</feature>
<feature type="compositionally biased region" description="Polar residues" evidence="1">
    <location>
        <begin position="144"/>
        <end position="155"/>
    </location>
</feature>
<evidence type="ECO:0000313" key="2">
    <source>
        <dbReference type="EMBL" id="KLT42453.1"/>
    </source>
</evidence>
<keyword evidence="3" id="KW-1185">Reference proteome</keyword>
<dbReference type="EMBL" id="KQ087205">
    <property type="protein sequence ID" value="KLT42453.1"/>
    <property type="molecule type" value="Genomic_DNA"/>
</dbReference>
<feature type="region of interest" description="Disordered" evidence="1">
    <location>
        <begin position="349"/>
        <end position="425"/>
    </location>
</feature>
<protein>
    <submittedName>
        <fullName evidence="2">Uncharacterized protein</fullName>
    </submittedName>
</protein>
<reference evidence="2 3" key="1">
    <citation type="submission" date="2015-03" db="EMBL/GenBank/DDBJ databases">
        <title>Genomics and transcriptomics of the oil-accumulating basidiomycete yeast T. oleaginosus allow insights into substrate utilization and the diverse evolutionary trajectories of mating systems in fungi.</title>
        <authorList>
            <consortium name="DOE Joint Genome Institute"/>
            <person name="Kourist R."/>
            <person name="Kracht O."/>
            <person name="Bracharz F."/>
            <person name="Lipzen A."/>
            <person name="Nolan M."/>
            <person name="Ohm R."/>
            <person name="Grigoriev I."/>
            <person name="Sun S."/>
            <person name="Heitman J."/>
            <person name="Bruck T."/>
            <person name="Nowrousian M."/>
        </authorList>
    </citation>
    <scope>NUCLEOTIDE SEQUENCE [LARGE SCALE GENOMIC DNA]</scope>
    <source>
        <strain evidence="2 3">IBC0246</strain>
    </source>
</reference>